<dbReference type="Pfam" id="PF00158">
    <property type="entry name" value="Sigma54_activat"/>
    <property type="match status" value="1"/>
</dbReference>
<dbReference type="GO" id="GO:0005524">
    <property type="term" value="F:ATP binding"/>
    <property type="evidence" value="ECO:0007669"/>
    <property type="project" value="UniProtKB-KW"/>
</dbReference>
<dbReference type="AlphaFoldDB" id="A0A9E4K337"/>
<dbReference type="Proteomes" id="UP000886687">
    <property type="component" value="Unassembled WGS sequence"/>
</dbReference>
<keyword evidence="3" id="KW-0805">Transcription regulation</keyword>
<dbReference type="Pfam" id="PF00072">
    <property type="entry name" value="Response_reg"/>
    <property type="match status" value="1"/>
</dbReference>
<dbReference type="InterPro" id="IPR002078">
    <property type="entry name" value="Sigma_54_int"/>
</dbReference>
<dbReference type="PROSITE" id="PS50045">
    <property type="entry name" value="SIGMA54_INTERACT_4"/>
    <property type="match status" value="1"/>
</dbReference>
<dbReference type="PROSITE" id="PS00676">
    <property type="entry name" value="SIGMA54_INTERACT_2"/>
    <property type="match status" value="1"/>
</dbReference>
<evidence type="ECO:0000313" key="9">
    <source>
        <dbReference type="EMBL" id="MCG7938706.1"/>
    </source>
</evidence>
<dbReference type="Pfam" id="PF02954">
    <property type="entry name" value="HTH_8"/>
    <property type="match status" value="1"/>
</dbReference>
<evidence type="ECO:0000256" key="6">
    <source>
        <dbReference type="PROSITE-ProRule" id="PRU00169"/>
    </source>
</evidence>
<dbReference type="EMBL" id="JAEPDI010000003">
    <property type="protein sequence ID" value="MCG7938706.1"/>
    <property type="molecule type" value="Genomic_DNA"/>
</dbReference>
<dbReference type="InterPro" id="IPR002197">
    <property type="entry name" value="HTH_Fis"/>
</dbReference>
<keyword evidence="5" id="KW-0804">Transcription</keyword>
<evidence type="ECO:0000259" key="8">
    <source>
        <dbReference type="PROSITE" id="PS50110"/>
    </source>
</evidence>
<evidence type="ECO:0000256" key="5">
    <source>
        <dbReference type="ARBA" id="ARBA00023163"/>
    </source>
</evidence>
<reference evidence="9" key="1">
    <citation type="journal article" date="2021" name="Proc. Natl. Acad. Sci. U.S.A.">
        <title>Global biogeography of chemosynthetic symbionts reveals both localized and globally distributed symbiont groups. .</title>
        <authorList>
            <person name="Osvatic J.T."/>
            <person name="Wilkins L.G.E."/>
            <person name="Leibrecht L."/>
            <person name="Leray M."/>
            <person name="Zauner S."/>
            <person name="Polzin J."/>
            <person name="Camacho Y."/>
            <person name="Gros O."/>
            <person name="van Gils J.A."/>
            <person name="Eisen J.A."/>
            <person name="Petersen J.M."/>
            <person name="Yuen B."/>
        </authorList>
    </citation>
    <scope>NUCLEOTIDE SEQUENCE</scope>
    <source>
        <strain evidence="9">MAGL173</strain>
    </source>
</reference>
<dbReference type="CDD" id="cd00009">
    <property type="entry name" value="AAA"/>
    <property type="match status" value="1"/>
</dbReference>
<dbReference type="GO" id="GO:0000160">
    <property type="term" value="P:phosphorelay signal transduction system"/>
    <property type="evidence" value="ECO:0007669"/>
    <property type="project" value="InterPro"/>
</dbReference>
<dbReference type="InterPro" id="IPR025943">
    <property type="entry name" value="Sigma_54_int_dom_ATP-bd_2"/>
</dbReference>
<dbReference type="PRINTS" id="PR01590">
    <property type="entry name" value="HTHFIS"/>
</dbReference>
<dbReference type="GO" id="GO:0006355">
    <property type="term" value="P:regulation of DNA-templated transcription"/>
    <property type="evidence" value="ECO:0007669"/>
    <property type="project" value="InterPro"/>
</dbReference>
<evidence type="ECO:0000256" key="4">
    <source>
        <dbReference type="ARBA" id="ARBA00023125"/>
    </source>
</evidence>
<dbReference type="InterPro" id="IPR025944">
    <property type="entry name" value="Sigma_54_int_dom_CS"/>
</dbReference>
<dbReference type="Pfam" id="PF25601">
    <property type="entry name" value="AAA_lid_14"/>
    <property type="match status" value="1"/>
</dbReference>
<gene>
    <name evidence="9" type="ORF">JAZ04_07590</name>
</gene>
<evidence type="ECO:0000313" key="10">
    <source>
        <dbReference type="Proteomes" id="UP000886687"/>
    </source>
</evidence>
<evidence type="ECO:0000256" key="2">
    <source>
        <dbReference type="ARBA" id="ARBA00022840"/>
    </source>
</evidence>
<dbReference type="Gene3D" id="3.40.50.2300">
    <property type="match status" value="1"/>
</dbReference>
<evidence type="ECO:0000256" key="3">
    <source>
        <dbReference type="ARBA" id="ARBA00023015"/>
    </source>
</evidence>
<dbReference type="SUPFAM" id="SSF46689">
    <property type="entry name" value="Homeodomain-like"/>
    <property type="match status" value="1"/>
</dbReference>
<evidence type="ECO:0000256" key="1">
    <source>
        <dbReference type="ARBA" id="ARBA00022741"/>
    </source>
</evidence>
<name>A0A9E4K337_9GAMM</name>
<keyword evidence="6" id="KW-0597">Phosphoprotein</keyword>
<dbReference type="PROSITE" id="PS00675">
    <property type="entry name" value="SIGMA54_INTERACT_1"/>
    <property type="match status" value="1"/>
</dbReference>
<comment type="caution">
    <text evidence="9">The sequence shown here is derived from an EMBL/GenBank/DDBJ whole genome shotgun (WGS) entry which is preliminary data.</text>
</comment>
<dbReference type="SUPFAM" id="SSF52172">
    <property type="entry name" value="CheY-like"/>
    <property type="match status" value="1"/>
</dbReference>
<organism evidence="9 10">
    <name type="scientific">Candidatus Thiodiazotropha lotti</name>
    <dbReference type="NCBI Taxonomy" id="2792787"/>
    <lineage>
        <taxon>Bacteria</taxon>
        <taxon>Pseudomonadati</taxon>
        <taxon>Pseudomonadota</taxon>
        <taxon>Gammaproteobacteria</taxon>
        <taxon>Chromatiales</taxon>
        <taxon>Sedimenticolaceae</taxon>
        <taxon>Candidatus Thiodiazotropha</taxon>
    </lineage>
</organism>
<dbReference type="FunFam" id="3.40.50.300:FF:000006">
    <property type="entry name" value="DNA-binding transcriptional regulator NtrC"/>
    <property type="match status" value="1"/>
</dbReference>
<dbReference type="InterPro" id="IPR009057">
    <property type="entry name" value="Homeodomain-like_sf"/>
</dbReference>
<dbReference type="InterPro" id="IPR025662">
    <property type="entry name" value="Sigma_54_int_dom_ATP-bd_1"/>
</dbReference>
<dbReference type="PANTHER" id="PTHR32071:SF117">
    <property type="entry name" value="PTS-DEPENDENT DIHYDROXYACETONE KINASE OPERON REGULATORY PROTEIN-RELATED"/>
    <property type="match status" value="1"/>
</dbReference>
<dbReference type="GO" id="GO:0043565">
    <property type="term" value="F:sequence-specific DNA binding"/>
    <property type="evidence" value="ECO:0007669"/>
    <property type="project" value="InterPro"/>
</dbReference>
<keyword evidence="4" id="KW-0238">DNA-binding</keyword>
<keyword evidence="1" id="KW-0547">Nucleotide-binding</keyword>
<dbReference type="InterPro" id="IPR001789">
    <property type="entry name" value="Sig_transdc_resp-reg_receiver"/>
</dbReference>
<protein>
    <submittedName>
        <fullName evidence="9">Sigma-54 dependent transcriptional regulator</fullName>
    </submittedName>
</protein>
<proteinExistence type="predicted"/>
<dbReference type="InterPro" id="IPR027417">
    <property type="entry name" value="P-loop_NTPase"/>
</dbReference>
<dbReference type="InterPro" id="IPR058031">
    <property type="entry name" value="AAA_lid_NorR"/>
</dbReference>
<feature type="domain" description="Sigma-54 factor interaction" evidence="7">
    <location>
        <begin position="148"/>
        <end position="377"/>
    </location>
</feature>
<dbReference type="PROSITE" id="PS00688">
    <property type="entry name" value="SIGMA54_INTERACT_3"/>
    <property type="match status" value="1"/>
</dbReference>
<dbReference type="SUPFAM" id="SSF52540">
    <property type="entry name" value="P-loop containing nucleoside triphosphate hydrolases"/>
    <property type="match status" value="1"/>
</dbReference>
<dbReference type="SMART" id="SM00382">
    <property type="entry name" value="AAA"/>
    <property type="match status" value="1"/>
</dbReference>
<dbReference type="Gene3D" id="3.40.50.300">
    <property type="entry name" value="P-loop containing nucleotide triphosphate hydrolases"/>
    <property type="match status" value="1"/>
</dbReference>
<dbReference type="Gene3D" id="1.10.8.60">
    <property type="match status" value="1"/>
</dbReference>
<dbReference type="PANTHER" id="PTHR32071">
    <property type="entry name" value="TRANSCRIPTIONAL REGULATORY PROTEIN"/>
    <property type="match status" value="1"/>
</dbReference>
<keyword evidence="2" id="KW-0067">ATP-binding</keyword>
<sequence>MTTPSPHRLYIAEDDAAMAGLLAELARKCGFVVDHFADGHTALSALTREPPDALLADIQMPGMNGLELIEKSAEICPGLPVVIITGFATVPDVQRAFRAGAMDLITKPFDNEDVRLALKRIVRQLARERRMESLSQRLAMLEHGKATPVVNSRAMQDVMSLIDKIADLDTPVLLSGETGTGKGVLAQAIHSTSARRNGPWFSVNCGALAESVIESELFGHERGAFTGADSRKRGILELAHTGTLFLDEINSASAAVQTRLLEFVQERSLRRVGGSQSIQVDVRLVIASNQELGDLVKQGRFREDLWYRLNVFPLQLPPLRERRDDIIPLAERFVLTTARQLGCAAPSFSDECEALLQRYSWPGNVRQLENVMHRAVVLADDSLIEKQHLPPECLEGTNPASAPSHNWDADASLQQVEARWIQHMIERCNGNKSEAARRLGIDVSTLHRKLRS</sequence>
<feature type="modified residue" description="4-aspartylphosphate" evidence="6">
    <location>
        <position position="57"/>
    </location>
</feature>
<evidence type="ECO:0000259" key="7">
    <source>
        <dbReference type="PROSITE" id="PS50045"/>
    </source>
</evidence>
<dbReference type="InterPro" id="IPR011006">
    <property type="entry name" value="CheY-like_superfamily"/>
</dbReference>
<feature type="domain" description="Response regulatory" evidence="8">
    <location>
        <begin position="8"/>
        <end position="122"/>
    </location>
</feature>
<dbReference type="CDD" id="cd00156">
    <property type="entry name" value="REC"/>
    <property type="match status" value="1"/>
</dbReference>
<accession>A0A9E4K337</accession>
<dbReference type="SMART" id="SM00448">
    <property type="entry name" value="REC"/>
    <property type="match status" value="1"/>
</dbReference>
<dbReference type="InterPro" id="IPR003593">
    <property type="entry name" value="AAA+_ATPase"/>
</dbReference>
<dbReference type="PROSITE" id="PS50110">
    <property type="entry name" value="RESPONSE_REGULATORY"/>
    <property type="match status" value="1"/>
</dbReference>
<dbReference type="Gene3D" id="1.10.10.60">
    <property type="entry name" value="Homeodomain-like"/>
    <property type="match status" value="1"/>
</dbReference>